<comment type="caution">
    <text evidence="4">The sequence shown here is derived from an EMBL/GenBank/DDBJ whole genome shotgun (WGS) entry which is preliminary data.</text>
</comment>
<dbReference type="OrthoDB" id="9802699at2"/>
<dbReference type="InterPro" id="IPR029065">
    <property type="entry name" value="Enolase_C-like"/>
</dbReference>
<dbReference type="PROSITE" id="PS00908">
    <property type="entry name" value="MR_MLE_1"/>
    <property type="match status" value="1"/>
</dbReference>
<organism evidence="4 5">
    <name type="scientific">Lutibaculum baratangense AMV1</name>
    <dbReference type="NCBI Taxonomy" id="631454"/>
    <lineage>
        <taxon>Bacteria</taxon>
        <taxon>Pseudomonadati</taxon>
        <taxon>Pseudomonadota</taxon>
        <taxon>Alphaproteobacteria</taxon>
        <taxon>Hyphomicrobiales</taxon>
        <taxon>Tepidamorphaceae</taxon>
        <taxon>Lutibaculum</taxon>
    </lineage>
</organism>
<accession>V4RCA7</accession>
<dbReference type="Gene3D" id="3.30.390.10">
    <property type="entry name" value="Enolase-like, N-terminal domain"/>
    <property type="match status" value="1"/>
</dbReference>
<dbReference type="Pfam" id="PF02746">
    <property type="entry name" value="MR_MLE_N"/>
    <property type="match status" value="1"/>
</dbReference>
<dbReference type="AlphaFoldDB" id="V4RCA7"/>
<dbReference type="GO" id="GO:0009063">
    <property type="term" value="P:amino acid catabolic process"/>
    <property type="evidence" value="ECO:0007669"/>
    <property type="project" value="InterPro"/>
</dbReference>
<dbReference type="Pfam" id="PF13378">
    <property type="entry name" value="MR_MLE_C"/>
    <property type="match status" value="1"/>
</dbReference>
<evidence type="ECO:0000256" key="1">
    <source>
        <dbReference type="ARBA" id="ARBA00008031"/>
    </source>
</evidence>
<dbReference type="PANTHER" id="PTHR48080">
    <property type="entry name" value="D-GALACTONATE DEHYDRATASE-RELATED"/>
    <property type="match status" value="1"/>
</dbReference>
<evidence type="ECO:0000313" key="4">
    <source>
        <dbReference type="EMBL" id="ESR23014.1"/>
    </source>
</evidence>
<proteinExistence type="inferred from homology"/>
<protein>
    <recommendedName>
        <fullName evidence="3">Mandelate racemase/muconate lactonizing enzyme C-terminal domain-containing protein</fullName>
    </recommendedName>
</protein>
<dbReference type="InterPro" id="IPR013341">
    <property type="entry name" value="Mandelate_racemase_N_dom"/>
</dbReference>
<sequence length="364" mass="38571">MKIEAWSVEPAEFENLDPDWRYGDTHVPRLAGVFVALRAEDGTLGEGYAPVLGHLGRSQGELVREVESLAAACVGGDARQFSVNAVAARRSTGISGPALSALDMALHDLAARIAGIPVSLLLGGRHRERIPVVRIVPIKPPREMAAAAAALVERGYRAVKLKATGELDDDLARVGAVRAAIGEGPDIYVDPNQAYDVDGAIRFCRNAAELGVSRVEQPVPARDRDAMARVARELSELCVEADERLFTPADLVDVLERRAAHGVCLKLTRSGGIAPTLAMAGIAEGFGVKARMSTAFGGALVSLAAAEVAASLGALDGYAEVGEFDHFHDTCHHAPKLVEGSLLLGAEPGFGQRRKRAWSAPWRA</sequence>
<dbReference type="Gene3D" id="3.20.20.120">
    <property type="entry name" value="Enolase-like C-terminal domain"/>
    <property type="match status" value="1"/>
</dbReference>
<dbReference type="eggNOG" id="COG4948">
    <property type="taxonomic scope" value="Bacteria"/>
</dbReference>
<dbReference type="Proteomes" id="UP000017819">
    <property type="component" value="Unassembled WGS sequence"/>
</dbReference>
<dbReference type="GO" id="GO:0000287">
    <property type="term" value="F:magnesium ion binding"/>
    <property type="evidence" value="ECO:0007669"/>
    <property type="project" value="UniProtKB-ARBA"/>
</dbReference>
<dbReference type="RefSeq" id="WP_023433201.1">
    <property type="nucleotide sequence ID" value="NZ_AWXZ01000039.1"/>
</dbReference>
<comment type="similarity">
    <text evidence="1">Belongs to the mandelate racemase/muconate lactonizing enzyme family.</text>
</comment>
<dbReference type="SFLD" id="SFLDS00001">
    <property type="entry name" value="Enolase"/>
    <property type="match status" value="1"/>
</dbReference>
<dbReference type="InterPro" id="IPR034593">
    <property type="entry name" value="DgoD-like"/>
</dbReference>
<dbReference type="SUPFAM" id="SSF54826">
    <property type="entry name" value="Enolase N-terminal domain-like"/>
    <property type="match status" value="1"/>
</dbReference>
<reference evidence="4 5" key="1">
    <citation type="journal article" date="2014" name="Genome Announc.">
        <title>Draft Genome Sequence of Lutibaculum baratangense Strain AMV1T, Isolated from a Mud Volcano in Andamans, India.</title>
        <authorList>
            <person name="Singh A."/>
            <person name="Sreenivas A."/>
            <person name="Sathyanarayana Reddy G."/>
            <person name="Pinnaka A.K."/>
            <person name="Shivaji S."/>
        </authorList>
    </citation>
    <scope>NUCLEOTIDE SEQUENCE [LARGE SCALE GENOMIC DNA]</scope>
    <source>
        <strain evidence="4 5">AMV1</strain>
    </source>
</reference>
<dbReference type="InterPro" id="IPR018110">
    <property type="entry name" value="Mandel_Rmase/mucon_lact_enz_CS"/>
</dbReference>
<keyword evidence="5" id="KW-1185">Reference proteome</keyword>
<dbReference type="SUPFAM" id="SSF51604">
    <property type="entry name" value="Enolase C-terminal domain-like"/>
    <property type="match status" value="1"/>
</dbReference>
<dbReference type="EMBL" id="AWXZ01000039">
    <property type="protein sequence ID" value="ESR23014.1"/>
    <property type="molecule type" value="Genomic_DNA"/>
</dbReference>
<dbReference type="SMART" id="SM00922">
    <property type="entry name" value="MR_MLE"/>
    <property type="match status" value="1"/>
</dbReference>
<evidence type="ECO:0000313" key="5">
    <source>
        <dbReference type="Proteomes" id="UP000017819"/>
    </source>
</evidence>
<name>V4RCA7_9HYPH</name>
<dbReference type="STRING" id="631454.N177_3082"/>
<dbReference type="InterPro" id="IPR013342">
    <property type="entry name" value="Mandelate_racemase_C"/>
</dbReference>
<dbReference type="InterPro" id="IPR029017">
    <property type="entry name" value="Enolase-like_N"/>
</dbReference>
<gene>
    <name evidence="4" type="ORF">N177_3082</name>
</gene>
<dbReference type="InterPro" id="IPR036849">
    <property type="entry name" value="Enolase-like_C_sf"/>
</dbReference>
<keyword evidence="2" id="KW-0479">Metal-binding</keyword>
<dbReference type="GO" id="GO:0003824">
    <property type="term" value="F:catalytic activity"/>
    <property type="evidence" value="ECO:0007669"/>
    <property type="project" value="UniProtKB-ARBA"/>
</dbReference>
<evidence type="ECO:0000256" key="2">
    <source>
        <dbReference type="ARBA" id="ARBA00022723"/>
    </source>
</evidence>
<dbReference type="PANTHER" id="PTHR48080:SF3">
    <property type="entry name" value="ENOLASE SUPERFAMILY MEMBER DDB_G0284701"/>
    <property type="match status" value="1"/>
</dbReference>
<evidence type="ECO:0000259" key="3">
    <source>
        <dbReference type="SMART" id="SM00922"/>
    </source>
</evidence>
<feature type="domain" description="Mandelate racemase/muconate lactonizing enzyme C-terminal" evidence="3">
    <location>
        <begin position="141"/>
        <end position="237"/>
    </location>
</feature>
<dbReference type="SFLD" id="SFLDG00180">
    <property type="entry name" value="muconate_cycloisomerase"/>
    <property type="match status" value="1"/>
</dbReference>